<accession>A0ABN8S5H4</accession>
<feature type="region of interest" description="Disordered" evidence="1">
    <location>
        <begin position="1"/>
        <end position="193"/>
    </location>
</feature>
<protein>
    <submittedName>
        <fullName evidence="2">Uncharacterized protein</fullName>
    </submittedName>
</protein>
<evidence type="ECO:0000313" key="2">
    <source>
        <dbReference type="EMBL" id="CAH3185427.1"/>
    </source>
</evidence>
<evidence type="ECO:0000256" key="1">
    <source>
        <dbReference type="SAM" id="MobiDB-lite"/>
    </source>
</evidence>
<organism evidence="2 3">
    <name type="scientific">Porites evermanni</name>
    <dbReference type="NCBI Taxonomy" id="104178"/>
    <lineage>
        <taxon>Eukaryota</taxon>
        <taxon>Metazoa</taxon>
        <taxon>Cnidaria</taxon>
        <taxon>Anthozoa</taxon>
        <taxon>Hexacorallia</taxon>
        <taxon>Scleractinia</taxon>
        <taxon>Fungiina</taxon>
        <taxon>Poritidae</taxon>
        <taxon>Porites</taxon>
    </lineage>
</organism>
<sequence length="346" mass="37803">MAWRMITPADMPDCIFQEVSESTPGKRRKSAGRKKSSKNESEQDANIRNNVQEEIVKTGLEISVKDGDEEFDQPEITEDKPSLVNQSDEATADPEYPQPDEKPVQSNTVNGLWYRKDAPEVITPKKKNHEKKQSPRRSAEELEAKQEAKKEVGVPSPEKPVWSSNASAESPPATSLKDIIEQEQNQATLRLDSPDEVHVTSALSCVVFSLGTSPPSAALWWNSGVRQSQKQRKRSKSSTSDESSSNLKGTEGNAREVTSDERKDKEAAPAWGGVGKSAAPVRSLRDLMQEEEQQLSGKKAETKETPSAATSKANKSGTPRKKLNACQSTPLACSPPSSSVAFSILS</sequence>
<feature type="region of interest" description="Disordered" evidence="1">
    <location>
        <begin position="217"/>
        <end position="346"/>
    </location>
</feature>
<feature type="compositionally biased region" description="Polar residues" evidence="1">
    <location>
        <begin position="325"/>
        <end position="346"/>
    </location>
</feature>
<keyword evidence="3" id="KW-1185">Reference proteome</keyword>
<evidence type="ECO:0000313" key="3">
    <source>
        <dbReference type="Proteomes" id="UP001159427"/>
    </source>
</evidence>
<reference evidence="2 3" key="1">
    <citation type="submission" date="2022-05" db="EMBL/GenBank/DDBJ databases">
        <authorList>
            <consortium name="Genoscope - CEA"/>
            <person name="William W."/>
        </authorList>
    </citation>
    <scope>NUCLEOTIDE SEQUENCE [LARGE SCALE GENOMIC DNA]</scope>
</reference>
<proteinExistence type="predicted"/>
<dbReference type="Proteomes" id="UP001159427">
    <property type="component" value="Unassembled WGS sequence"/>
</dbReference>
<comment type="caution">
    <text evidence="2">The sequence shown here is derived from an EMBL/GenBank/DDBJ whole genome shotgun (WGS) entry which is preliminary data.</text>
</comment>
<name>A0ABN8S5H4_9CNID</name>
<feature type="compositionally biased region" description="Acidic residues" evidence="1">
    <location>
        <begin position="67"/>
        <end position="76"/>
    </location>
</feature>
<feature type="compositionally biased region" description="Basic residues" evidence="1">
    <location>
        <begin position="25"/>
        <end position="36"/>
    </location>
</feature>
<gene>
    <name evidence="2" type="ORF">PEVE_00016108</name>
</gene>
<feature type="compositionally biased region" description="Polar residues" evidence="1">
    <location>
        <begin position="305"/>
        <end position="317"/>
    </location>
</feature>
<feature type="compositionally biased region" description="Basic and acidic residues" evidence="1">
    <location>
        <begin position="253"/>
        <end position="267"/>
    </location>
</feature>
<dbReference type="EMBL" id="CALNXI010002256">
    <property type="protein sequence ID" value="CAH3185427.1"/>
    <property type="molecule type" value="Genomic_DNA"/>
</dbReference>
<feature type="compositionally biased region" description="Basic and acidic residues" evidence="1">
    <location>
        <begin position="131"/>
        <end position="152"/>
    </location>
</feature>